<dbReference type="AlphaFoldDB" id="A0A2G5SM08"/>
<evidence type="ECO:0000256" key="1">
    <source>
        <dbReference type="SAM" id="Coils"/>
    </source>
</evidence>
<evidence type="ECO:0000313" key="3">
    <source>
        <dbReference type="Proteomes" id="UP000230233"/>
    </source>
</evidence>
<dbReference type="Proteomes" id="UP000230233">
    <property type="component" value="Chromosome X"/>
</dbReference>
<accession>A0A2G5SM08</accession>
<dbReference type="OrthoDB" id="5870358at2759"/>
<gene>
    <name evidence="2" type="primary">Cnig_chr_X.g22824</name>
    <name evidence="2" type="ORF">B9Z55_022824</name>
</gene>
<keyword evidence="3" id="KW-1185">Reference proteome</keyword>
<proteinExistence type="predicted"/>
<organism evidence="2 3">
    <name type="scientific">Caenorhabditis nigoni</name>
    <dbReference type="NCBI Taxonomy" id="1611254"/>
    <lineage>
        <taxon>Eukaryota</taxon>
        <taxon>Metazoa</taxon>
        <taxon>Ecdysozoa</taxon>
        <taxon>Nematoda</taxon>
        <taxon>Chromadorea</taxon>
        <taxon>Rhabditida</taxon>
        <taxon>Rhabditina</taxon>
        <taxon>Rhabditomorpha</taxon>
        <taxon>Rhabditoidea</taxon>
        <taxon>Rhabditidae</taxon>
        <taxon>Peloderinae</taxon>
        <taxon>Caenorhabditis</taxon>
    </lineage>
</organism>
<sequence length="105" mass="12710">MYLFSKKRIFRQKFDLSYTPSTRYQRETSPAMVRSMYEGRIGQLERSLSREVIQKDRLRSEYQQLSSKLDQACRQMELLRSNSYSSYRGQSLPRTSVYSHFYPHY</sequence>
<dbReference type="EMBL" id="PDUG01000006">
    <property type="protein sequence ID" value="PIC16100.1"/>
    <property type="molecule type" value="Genomic_DNA"/>
</dbReference>
<protein>
    <submittedName>
        <fullName evidence="2">Uncharacterized protein</fullName>
    </submittedName>
</protein>
<reference evidence="3" key="1">
    <citation type="submission" date="2017-10" db="EMBL/GenBank/DDBJ databases">
        <title>Rapid genome shrinkage in a self-fertile nematode reveals novel sperm competition proteins.</title>
        <authorList>
            <person name="Yin D."/>
            <person name="Schwarz E.M."/>
            <person name="Thomas C.G."/>
            <person name="Felde R.L."/>
            <person name="Korf I.F."/>
            <person name="Cutter A.D."/>
            <person name="Schartner C.M."/>
            <person name="Ralston E.J."/>
            <person name="Meyer B.J."/>
            <person name="Haag E.S."/>
        </authorList>
    </citation>
    <scope>NUCLEOTIDE SEQUENCE [LARGE SCALE GENOMIC DNA]</scope>
    <source>
        <strain evidence="3">JU1422</strain>
    </source>
</reference>
<evidence type="ECO:0000313" key="2">
    <source>
        <dbReference type="EMBL" id="PIC16100.1"/>
    </source>
</evidence>
<feature type="coiled-coil region" evidence="1">
    <location>
        <begin position="48"/>
        <end position="82"/>
    </location>
</feature>
<comment type="caution">
    <text evidence="2">The sequence shown here is derived from an EMBL/GenBank/DDBJ whole genome shotgun (WGS) entry which is preliminary data.</text>
</comment>
<name>A0A2G5SM08_9PELO</name>
<keyword evidence="1" id="KW-0175">Coiled coil</keyword>